<gene>
    <name evidence="1" type="ORF">Bravens_01262</name>
</gene>
<dbReference type="EMBL" id="LQQC01000010">
    <property type="protein sequence ID" value="KXZ58224.1"/>
    <property type="molecule type" value="Genomic_DNA"/>
</dbReference>
<evidence type="ECO:0000313" key="2">
    <source>
        <dbReference type="Proteomes" id="UP000243589"/>
    </source>
</evidence>
<evidence type="ECO:0000313" key="1">
    <source>
        <dbReference type="EMBL" id="KXZ58224.1"/>
    </source>
</evidence>
<sequence length="236" mass="25756">MTVFIAGVDLASQTAQTGLAVVSADSSALRVEQLEVGAHDSAIIEAIRRSVKTGVDVPLGWPDRFVDLVSAHHAGGPQQCADWRTEAVLRLTDRVLKEDFGLRPLSVSTDRIAYPALRWSGIEAQLKLLGIDTARDGSGRICEVYPAGFLFQHGLKHRGYKGAANAQVREEILGSLRLVMSREHKDLCVADDNALDAVLAALSAHTVVTGKAYEPPEEHRQTALREGWIWMPRTDN</sequence>
<name>A0A150H881_9MICO</name>
<dbReference type="InterPro" id="IPR007362">
    <property type="entry name" value="DUF429"/>
</dbReference>
<dbReference type="PATRIC" id="fig|479117.4.peg.1257"/>
<dbReference type="Proteomes" id="UP000243589">
    <property type="component" value="Unassembled WGS sequence"/>
</dbReference>
<dbReference type="Pfam" id="PF04250">
    <property type="entry name" value="DUF429"/>
    <property type="match status" value="1"/>
</dbReference>
<evidence type="ECO:0008006" key="3">
    <source>
        <dbReference type="Google" id="ProtNLM"/>
    </source>
</evidence>
<accession>A0A150H881</accession>
<dbReference type="RefSeq" id="WP_062021451.1">
    <property type="nucleotide sequence ID" value="NZ_LQQC01000010.1"/>
</dbReference>
<dbReference type="AlphaFoldDB" id="A0A150H881"/>
<reference evidence="1 2" key="1">
    <citation type="submission" date="2016-01" db="EMBL/GenBank/DDBJ databases">
        <title>Use of Whole Genome Sequencing to ascertain that Brevibacterium massiliense (Roux, Raoult 2009) is a later heterotypic synonym of Brevibacterium ravenspurgense (Mages 2008).</title>
        <authorList>
            <person name="Bernier A.-M."/>
            <person name="Burdz T."/>
            <person name="Huynh C."/>
            <person name="Pachecho A.L."/>
            <person name="Wiebe D."/>
            <person name="Bonner C."/>
            <person name="Bernard K."/>
        </authorList>
    </citation>
    <scope>NUCLEOTIDE SEQUENCE [LARGE SCALE GENOMIC DNA]</scope>
    <source>
        <strain evidence="1 2">CCUG56047</strain>
    </source>
</reference>
<comment type="caution">
    <text evidence="1">The sequence shown here is derived from an EMBL/GenBank/DDBJ whole genome shotgun (WGS) entry which is preliminary data.</text>
</comment>
<proteinExistence type="predicted"/>
<organism evidence="1 2">
    <name type="scientific">Brevibacterium ravenspurgense</name>
    <dbReference type="NCBI Taxonomy" id="479117"/>
    <lineage>
        <taxon>Bacteria</taxon>
        <taxon>Bacillati</taxon>
        <taxon>Actinomycetota</taxon>
        <taxon>Actinomycetes</taxon>
        <taxon>Micrococcales</taxon>
        <taxon>Brevibacteriaceae</taxon>
        <taxon>Brevibacterium</taxon>
    </lineage>
</organism>
<protein>
    <recommendedName>
        <fullName evidence="3">DUF429 domain-containing protein</fullName>
    </recommendedName>
</protein>
<keyword evidence="2" id="KW-1185">Reference proteome</keyword>